<evidence type="ECO:0000313" key="2">
    <source>
        <dbReference type="EMBL" id="EMR81827.1"/>
    </source>
</evidence>
<gene>
    <name evidence="2" type="ORF">BcDW1_9562</name>
</gene>
<sequence length="457" mass="51261">MNPAPEDSQGAQHGESVQQAVELVGKMLEQIQVELEKMLSQGGKVPPEVKSLENEKEESQKRYKDLESNYQKISEELKAFGRDTINAFDKSGQVRAESLLNQAKDRQVEVELQLAQAEKEVENLKTEVKKLQARRNAYQAKAGKPSQDVQDLEAQLEELKQQKSDLQKDNLDSQQELKQAEKKIVDLCRSFAGVGKATSRPSTFWQQGYATVIAGVQRIVRTHLDLNQNPNIKHGSKQKPRDLMLGAASGKKTGPGGKEHCLERAVFQFLCDEIFLKPGFGLDDEDEGKNMEAGLVEFEQKIQITSAVESPEKIDYRKWRVLTYKCAKRFQKTEAKTNVDAFASALEEFLRPLRKPNDKLLNKNILDLCKTSFSLSQTMRAEHDMDFEIYMPAPGDQVVIKESGMDEVMQIWGEERGHPADVAGTVAYTAMGGLRGMNIGFGVWISFAPARVVVKAI</sequence>
<evidence type="ECO:0000313" key="3">
    <source>
        <dbReference type="Proteomes" id="UP000012045"/>
    </source>
</evidence>
<feature type="compositionally biased region" description="Basic and acidic residues" evidence="1">
    <location>
        <begin position="50"/>
        <end position="63"/>
    </location>
</feature>
<dbReference type="HOGENOM" id="CLU_631861_0_0_1"/>
<reference evidence="3" key="1">
    <citation type="journal article" date="2013" name="Genome Announc.">
        <title>Draft genome sequence of Botrytis cinerea BcDW1, inoculum for noble rot of grape berries.</title>
        <authorList>
            <person name="Blanco-Ulate B."/>
            <person name="Allen G."/>
            <person name="Powell A.L."/>
            <person name="Cantu D."/>
        </authorList>
    </citation>
    <scope>NUCLEOTIDE SEQUENCE [LARGE SCALE GENOMIC DNA]</scope>
    <source>
        <strain evidence="3">BcDW1</strain>
    </source>
</reference>
<dbReference type="OrthoDB" id="3529151at2759"/>
<evidence type="ECO:0000256" key="1">
    <source>
        <dbReference type="SAM" id="MobiDB-lite"/>
    </source>
</evidence>
<name>M7UEG5_BOTF1</name>
<accession>M7UEG5</accession>
<organism evidence="2 3">
    <name type="scientific">Botryotinia fuckeliana (strain BcDW1)</name>
    <name type="common">Noble rot fungus</name>
    <name type="synonym">Botrytis cinerea</name>
    <dbReference type="NCBI Taxonomy" id="1290391"/>
    <lineage>
        <taxon>Eukaryota</taxon>
        <taxon>Fungi</taxon>
        <taxon>Dikarya</taxon>
        <taxon>Ascomycota</taxon>
        <taxon>Pezizomycotina</taxon>
        <taxon>Leotiomycetes</taxon>
        <taxon>Helotiales</taxon>
        <taxon>Sclerotiniaceae</taxon>
        <taxon>Botrytis</taxon>
    </lineage>
</organism>
<dbReference type="EMBL" id="KB708067">
    <property type="protein sequence ID" value="EMR81827.1"/>
    <property type="molecule type" value="Genomic_DNA"/>
</dbReference>
<dbReference type="SUPFAM" id="SSF57997">
    <property type="entry name" value="Tropomyosin"/>
    <property type="match status" value="1"/>
</dbReference>
<dbReference type="AlphaFoldDB" id="M7UEG5"/>
<protein>
    <submittedName>
        <fullName evidence="2">Uncharacterized protein</fullName>
    </submittedName>
</protein>
<dbReference type="Proteomes" id="UP000012045">
    <property type="component" value="Unassembled WGS sequence"/>
</dbReference>
<proteinExistence type="predicted"/>
<feature type="region of interest" description="Disordered" evidence="1">
    <location>
        <begin position="42"/>
        <end position="63"/>
    </location>
</feature>